<name>A0A1F5JK31_9BACT</name>
<dbReference type="InterPro" id="IPR029044">
    <property type="entry name" value="Nucleotide-diphossugar_trans"/>
</dbReference>
<evidence type="ECO:0000259" key="1">
    <source>
        <dbReference type="Pfam" id="PF00535"/>
    </source>
</evidence>
<dbReference type="Gene3D" id="3.90.550.10">
    <property type="entry name" value="Spore Coat Polysaccharide Biosynthesis Protein SpsA, Chain A"/>
    <property type="match status" value="1"/>
</dbReference>
<dbReference type="Proteomes" id="UP000177555">
    <property type="component" value="Unassembled WGS sequence"/>
</dbReference>
<dbReference type="AlphaFoldDB" id="A0A1F5JK31"/>
<dbReference type="SUPFAM" id="SSF53448">
    <property type="entry name" value="Nucleotide-diphospho-sugar transferases"/>
    <property type="match status" value="1"/>
</dbReference>
<evidence type="ECO:0000313" key="3">
    <source>
        <dbReference type="Proteomes" id="UP000177555"/>
    </source>
</evidence>
<feature type="domain" description="Glycosyltransferase 2-like" evidence="1">
    <location>
        <begin position="4"/>
        <end position="183"/>
    </location>
</feature>
<dbReference type="InterPro" id="IPR001173">
    <property type="entry name" value="Glyco_trans_2-like"/>
</dbReference>
<organism evidence="2 3">
    <name type="scientific">Candidatus Daviesbacteria bacterium RIFCSPHIGHO2_01_FULL_40_11</name>
    <dbReference type="NCBI Taxonomy" id="1797762"/>
    <lineage>
        <taxon>Bacteria</taxon>
        <taxon>Candidatus Daviesiibacteriota</taxon>
    </lineage>
</organism>
<dbReference type="PANTHER" id="PTHR48090">
    <property type="entry name" value="UNDECAPRENYL-PHOSPHATE 4-DEOXY-4-FORMAMIDO-L-ARABINOSE TRANSFERASE-RELATED"/>
    <property type="match status" value="1"/>
</dbReference>
<dbReference type="CDD" id="cd04179">
    <property type="entry name" value="DPM_DPG-synthase_like"/>
    <property type="match status" value="1"/>
</dbReference>
<proteinExistence type="predicted"/>
<evidence type="ECO:0000313" key="2">
    <source>
        <dbReference type="EMBL" id="OGE29011.1"/>
    </source>
</evidence>
<accession>A0A1F5JK31</accession>
<dbReference type="PANTHER" id="PTHR48090:SF7">
    <property type="entry name" value="RFBJ PROTEIN"/>
    <property type="match status" value="1"/>
</dbReference>
<comment type="caution">
    <text evidence="2">The sequence shown here is derived from an EMBL/GenBank/DDBJ whole genome shotgun (WGS) entry which is preliminary data.</text>
</comment>
<dbReference type="EMBL" id="MFCP01000012">
    <property type="protein sequence ID" value="OGE29011.1"/>
    <property type="molecule type" value="Genomic_DNA"/>
</dbReference>
<gene>
    <name evidence="2" type="ORF">A2867_03555</name>
</gene>
<dbReference type="InterPro" id="IPR050256">
    <property type="entry name" value="Glycosyltransferase_2"/>
</dbReference>
<sequence>MTLSIIIPVFNEEKTIELVLNKVEQVKLPSVRKEVIIVDDCSFDNTGQILLRSKRLKGSSKIKGKSFKYFRHKINLGKGAAIRTGIRHATGDLIIIQDADLEYDPVYYTKLLKPILGKGAQVVYGSRLTNYPLRLWGANKTVLPLHLLANRFLTFLTNLLYGSRLSDMETGYKLFSKKVLEKITLNSDKFDFEAEVTAKILKRKIPIVEVPISVKPRTYEEGKKIGWKDGAVAIWILIKHRFSS</sequence>
<dbReference type="Pfam" id="PF00535">
    <property type="entry name" value="Glycos_transf_2"/>
    <property type="match status" value="1"/>
</dbReference>
<protein>
    <recommendedName>
        <fullName evidence="1">Glycosyltransferase 2-like domain-containing protein</fullName>
    </recommendedName>
</protein>
<reference evidence="2 3" key="1">
    <citation type="journal article" date="2016" name="Nat. Commun.">
        <title>Thousands of microbial genomes shed light on interconnected biogeochemical processes in an aquifer system.</title>
        <authorList>
            <person name="Anantharaman K."/>
            <person name="Brown C.T."/>
            <person name="Hug L.A."/>
            <person name="Sharon I."/>
            <person name="Castelle C.J."/>
            <person name="Probst A.J."/>
            <person name="Thomas B.C."/>
            <person name="Singh A."/>
            <person name="Wilkins M.J."/>
            <person name="Karaoz U."/>
            <person name="Brodie E.L."/>
            <person name="Williams K.H."/>
            <person name="Hubbard S.S."/>
            <person name="Banfield J.F."/>
        </authorList>
    </citation>
    <scope>NUCLEOTIDE SEQUENCE [LARGE SCALE GENOMIC DNA]</scope>
</reference>